<dbReference type="InterPro" id="IPR000194">
    <property type="entry name" value="ATPase_F1/V1/A1_a/bsu_nucl-bd"/>
</dbReference>
<dbReference type="Proteomes" id="UP000019151">
    <property type="component" value="Chromosome"/>
</dbReference>
<dbReference type="InterPro" id="IPR005714">
    <property type="entry name" value="ATPase_T3SS_FliI/YscN"/>
</dbReference>
<evidence type="ECO:0000256" key="1">
    <source>
        <dbReference type="ARBA" id="ARBA00004496"/>
    </source>
</evidence>
<dbReference type="InterPro" id="IPR050053">
    <property type="entry name" value="ATPase_alpha/beta_chains"/>
</dbReference>
<dbReference type="GO" id="GO:0005737">
    <property type="term" value="C:cytoplasm"/>
    <property type="evidence" value="ECO:0007669"/>
    <property type="project" value="UniProtKB-SubCell"/>
</dbReference>
<evidence type="ECO:0000313" key="12">
    <source>
        <dbReference type="Proteomes" id="UP000019151"/>
    </source>
</evidence>
<evidence type="ECO:0000256" key="7">
    <source>
        <dbReference type="ARBA" id="ARBA00022967"/>
    </source>
</evidence>
<dbReference type="GO" id="GO:0008564">
    <property type="term" value="F:protein-exporting ATPase activity"/>
    <property type="evidence" value="ECO:0007669"/>
    <property type="project" value="UniProtKB-EC"/>
</dbReference>
<organism evidence="11 12">
    <name type="scientific">Gemmatirosa kalamazoonensis</name>
    <dbReference type="NCBI Taxonomy" id="861299"/>
    <lineage>
        <taxon>Bacteria</taxon>
        <taxon>Pseudomonadati</taxon>
        <taxon>Gemmatimonadota</taxon>
        <taxon>Gemmatimonadia</taxon>
        <taxon>Gemmatimonadales</taxon>
        <taxon>Gemmatimonadaceae</taxon>
        <taxon>Gemmatirosa</taxon>
    </lineage>
</organism>
<gene>
    <name evidence="11" type="ORF">J421_0188</name>
</gene>
<accession>W0RBP0</accession>
<dbReference type="InterPro" id="IPR004100">
    <property type="entry name" value="ATPase_F1/V1/A1_a/bsu_N"/>
</dbReference>
<dbReference type="InterPro" id="IPR027417">
    <property type="entry name" value="P-loop_NTPase"/>
</dbReference>
<evidence type="ECO:0000313" key="11">
    <source>
        <dbReference type="EMBL" id="AHG87725.1"/>
    </source>
</evidence>
<dbReference type="InParanoid" id="W0RBP0"/>
<keyword evidence="3" id="KW-0963">Cytoplasm</keyword>
<dbReference type="CDD" id="cd01136">
    <property type="entry name" value="ATPase_flagellum-secretory_path_III"/>
    <property type="match status" value="1"/>
</dbReference>
<dbReference type="GO" id="GO:0046933">
    <property type="term" value="F:proton-transporting ATP synthase activity, rotational mechanism"/>
    <property type="evidence" value="ECO:0007669"/>
    <property type="project" value="TreeGrafter"/>
</dbReference>
<comment type="catalytic activity">
    <reaction evidence="8">
        <text>ATP + H2O + cellular proteinSide 1 = ADP + phosphate + cellular proteinSide 2.</text>
        <dbReference type="EC" id="7.4.2.8"/>
    </reaction>
</comment>
<evidence type="ECO:0000259" key="10">
    <source>
        <dbReference type="SMART" id="SM00382"/>
    </source>
</evidence>
<evidence type="ECO:0000256" key="5">
    <source>
        <dbReference type="ARBA" id="ARBA00022840"/>
    </source>
</evidence>
<evidence type="ECO:0000256" key="9">
    <source>
        <dbReference type="SAM" id="MobiDB-lite"/>
    </source>
</evidence>
<dbReference type="HOGENOM" id="CLU_022398_5_1_0"/>
<dbReference type="SMART" id="SM00382">
    <property type="entry name" value="AAA"/>
    <property type="match status" value="1"/>
</dbReference>
<dbReference type="EMBL" id="CP007128">
    <property type="protein sequence ID" value="AHG87725.1"/>
    <property type="molecule type" value="Genomic_DNA"/>
</dbReference>
<dbReference type="RefSeq" id="WP_025409281.1">
    <property type="nucleotide sequence ID" value="NZ_CP007128.1"/>
</dbReference>
<keyword evidence="5" id="KW-0067">ATP-binding</keyword>
<evidence type="ECO:0000256" key="4">
    <source>
        <dbReference type="ARBA" id="ARBA00022741"/>
    </source>
</evidence>
<dbReference type="AlphaFoldDB" id="W0RBP0"/>
<dbReference type="Pfam" id="PF02874">
    <property type="entry name" value="ATP-synt_ab_N"/>
    <property type="match status" value="1"/>
</dbReference>
<dbReference type="PROSITE" id="PS00152">
    <property type="entry name" value="ATPASE_ALPHA_BETA"/>
    <property type="match status" value="1"/>
</dbReference>
<dbReference type="eggNOG" id="COG1157">
    <property type="taxonomic scope" value="Bacteria"/>
</dbReference>
<feature type="region of interest" description="Disordered" evidence="9">
    <location>
        <begin position="1"/>
        <end position="24"/>
    </location>
</feature>
<sequence>MPNANRSARTARLTPPGGILTVSPGEDPTTALLGLLDDCPRFGTYGKVTRVVGLVIEAAGLDVGLGELCRITSLAGDQSVLAEVVGFHERGVLLMPLGEMDGLHPGSSVLPLGRSFGVDVGPGLLGRILNGLGHPIDGKGKLDVEERVPLAAEPPNPLVREMVSEPMETGVRAIDGTLTFGRGQRVGIFAGSGVGKSTLLGMIARQARADVNVIALLGERGREVREFIEHSLGPEGLARSVLVVATGDQAALVRARGALVATAIAEYFRDQGKQVLLMVDSVTRVAMAWREIGLAVGEPPTTKGYPPSVFAALPRLLERAGNGERGGITGIYTVLVDGDDFNEPVADAARSILDGHVVLTRKLAAAGHFPAIDVLDSKSRVRDQIITPEHKGAANALLKLEAAYREKEDLILVGAYQRGSDPMVDASIALREQALGFLQQRPDEASKYDMTRATLAHLGKQIAAQSRRGA</sequence>
<dbReference type="GO" id="GO:0016887">
    <property type="term" value="F:ATP hydrolysis activity"/>
    <property type="evidence" value="ECO:0007669"/>
    <property type="project" value="InterPro"/>
</dbReference>
<evidence type="ECO:0000256" key="6">
    <source>
        <dbReference type="ARBA" id="ARBA00022927"/>
    </source>
</evidence>
<dbReference type="InterPro" id="IPR040627">
    <property type="entry name" value="T3SS_ATPase_C"/>
</dbReference>
<evidence type="ECO:0000256" key="2">
    <source>
        <dbReference type="ARBA" id="ARBA00022448"/>
    </source>
</evidence>
<dbReference type="InterPro" id="IPR003593">
    <property type="entry name" value="AAA+_ATPase"/>
</dbReference>
<dbReference type="FunFam" id="3.40.50.12240:FF:000002">
    <property type="entry name" value="Flagellum-specific ATP synthase FliI"/>
    <property type="match status" value="1"/>
</dbReference>
<evidence type="ECO:0000256" key="8">
    <source>
        <dbReference type="ARBA" id="ARBA00034006"/>
    </source>
</evidence>
<name>W0RBP0_9BACT</name>
<protein>
    <submittedName>
        <fullName evidence="11">ATPase, FliI/YscN family</fullName>
    </submittedName>
</protein>
<dbReference type="PANTHER" id="PTHR15184:SF9">
    <property type="entry name" value="SPI-1 TYPE 3 SECRETION SYSTEM ATPASE"/>
    <property type="match status" value="1"/>
</dbReference>
<dbReference type="SUPFAM" id="SSF52540">
    <property type="entry name" value="P-loop containing nucleoside triphosphate hydrolases"/>
    <property type="match status" value="1"/>
</dbReference>
<keyword evidence="7" id="KW-1278">Translocase</keyword>
<dbReference type="CDD" id="cd18117">
    <property type="entry name" value="ATP-synt_flagellum-secretory_path_III_N"/>
    <property type="match status" value="1"/>
</dbReference>
<dbReference type="NCBIfam" id="TIGR01026">
    <property type="entry name" value="fliI_yscN"/>
    <property type="match status" value="1"/>
</dbReference>
<feature type="domain" description="AAA+ ATPase" evidence="10">
    <location>
        <begin position="182"/>
        <end position="363"/>
    </location>
</feature>
<dbReference type="Pfam" id="PF00006">
    <property type="entry name" value="ATP-synt_ab"/>
    <property type="match status" value="1"/>
</dbReference>
<dbReference type="PANTHER" id="PTHR15184">
    <property type="entry name" value="ATP SYNTHASE"/>
    <property type="match status" value="1"/>
</dbReference>
<keyword evidence="12" id="KW-1185">Reference proteome</keyword>
<keyword evidence="2" id="KW-0813">Transport</keyword>
<dbReference type="GO" id="GO:0030254">
    <property type="term" value="P:protein secretion by the type III secretion system"/>
    <property type="evidence" value="ECO:0007669"/>
    <property type="project" value="InterPro"/>
</dbReference>
<dbReference type="OrthoDB" id="9802718at2"/>
<dbReference type="FunCoup" id="W0RBP0">
    <property type="interactions" value="140"/>
</dbReference>
<dbReference type="STRING" id="861299.J421_0188"/>
<dbReference type="Pfam" id="PF18269">
    <property type="entry name" value="T3SS_ATPase_C"/>
    <property type="match status" value="1"/>
</dbReference>
<dbReference type="KEGG" id="gba:J421_0188"/>
<dbReference type="Gene3D" id="3.40.50.12240">
    <property type="match status" value="1"/>
</dbReference>
<dbReference type="PATRIC" id="fig|861299.3.peg.191"/>
<keyword evidence="6" id="KW-0653">Protein transport</keyword>
<proteinExistence type="predicted"/>
<evidence type="ECO:0000256" key="3">
    <source>
        <dbReference type="ARBA" id="ARBA00022490"/>
    </source>
</evidence>
<dbReference type="GO" id="GO:0030257">
    <property type="term" value="C:type III protein secretion system complex"/>
    <property type="evidence" value="ECO:0007669"/>
    <property type="project" value="InterPro"/>
</dbReference>
<dbReference type="GO" id="GO:0005524">
    <property type="term" value="F:ATP binding"/>
    <property type="evidence" value="ECO:0007669"/>
    <property type="project" value="UniProtKB-KW"/>
</dbReference>
<keyword evidence="4" id="KW-0547">Nucleotide-binding</keyword>
<comment type="subcellular location">
    <subcellularLocation>
        <location evidence="1">Cytoplasm</location>
    </subcellularLocation>
</comment>
<dbReference type="InterPro" id="IPR020003">
    <property type="entry name" value="ATPase_a/bsu_AS"/>
</dbReference>
<reference evidence="11 12" key="1">
    <citation type="journal article" date="2014" name="Genome Announc.">
        <title>Genome Sequence and Methylome of Soil Bacterium Gemmatirosa kalamazoonensis KBS708T, a Member of the Rarely Cultivated Gemmatimonadetes Phylum.</title>
        <authorList>
            <person name="Debruyn J.M."/>
            <person name="Radosevich M."/>
            <person name="Wommack K.E."/>
            <person name="Polson S.W."/>
            <person name="Hauser L.J."/>
            <person name="Fawaz M.N."/>
            <person name="Korlach J."/>
            <person name="Tsai Y.C."/>
        </authorList>
    </citation>
    <scope>NUCLEOTIDE SEQUENCE [LARGE SCALE GENOMIC DNA]</scope>
    <source>
        <strain evidence="11 12">KBS708</strain>
    </source>
</reference>